<comment type="caution">
    <text evidence="3">The sequence shown here is derived from an EMBL/GenBank/DDBJ whole genome shotgun (WGS) entry which is preliminary data.</text>
</comment>
<keyword evidence="2" id="KW-0472">Membrane</keyword>
<feature type="transmembrane region" description="Helical" evidence="2">
    <location>
        <begin position="12"/>
        <end position="34"/>
    </location>
</feature>
<keyword evidence="2" id="KW-1133">Transmembrane helix</keyword>
<evidence type="ECO:0000256" key="1">
    <source>
        <dbReference type="SAM" id="MobiDB-lite"/>
    </source>
</evidence>
<dbReference type="Pfam" id="PF19721">
    <property type="entry name" value="DUF6215"/>
    <property type="match status" value="1"/>
</dbReference>
<keyword evidence="4" id="KW-1185">Reference proteome</keyword>
<evidence type="ECO:0000313" key="4">
    <source>
        <dbReference type="Proteomes" id="UP001600650"/>
    </source>
</evidence>
<sequence length="343" mass="36609">MLGYLVRLLPFWVREPLLILVGTVFGVRILYLALVDGEGWVAGVIGAVFLVGTALRVRVVVRALRARRHPAPPQDDADERSSADDTSSADGTAPAAPRPEAPVVRRPAEKEPNAWGQAALAVGLFAVVAAAFWFHDRLPGSGDDTAAPAAATCRHDEDEKLPSAYRSTPEAVTGEDLCRALNLPELPRLLGTPTETATYASGTDNTAPLTDRKVAQPEARVEFDTYTVELSATYNKLTVDQYANLTKYGDHGFVKELKILGRPALLTSDHMMKIQIDLGGGEGASGPVEQGPLARSLTVAFDAKDRGGSYDLTVWSESGALLDDSAVVEIAEAVLPRITPGTE</sequence>
<feature type="region of interest" description="Disordered" evidence="1">
    <location>
        <begin position="68"/>
        <end position="110"/>
    </location>
</feature>
<accession>A0ABW6JUR7</accession>
<dbReference type="EMBL" id="JBHVBU010000227">
    <property type="protein sequence ID" value="MFE7968085.1"/>
    <property type="molecule type" value="Genomic_DNA"/>
</dbReference>
<evidence type="ECO:0000313" key="3">
    <source>
        <dbReference type="EMBL" id="MFE7968085.1"/>
    </source>
</evidence>
<protein>
    <submittedName>
        <fullName evidence="3">DUF6215 domain-containing protein</fullName>
    </submittedName>
</protein>
<name>A0ABW6JUR7_STRCE</name>
<dbReference type="InterPro" id="IPR046187">
    <property type="entry name" value="DUF6215"/>
</dbReference>
<feature type="compositionally biased region" description="Low complexity" evidence="1">
    <location>
        <begin position="84"/>
        <end position="95"/>
    </location>
</feature>
<dbReference type="RefSeq" id="WP_381728970.1">
    <property type="nucleotide sequence ID" value="NZ_JBHVBU010000227.1"/>
</dbReference>
<reference evidence="3 4" key="1">
    <citation type="submission" date="2024-09" db="EMBL/GenBank/DDBJ databases">
        <title>The Natural Products Discovery Center: Release of the First 8490 Sequenced Strains for Exploring Actinobacteria Biosynthetic Diversity.</title>
        <authorList>
            <person name="Kalkreuter E."/>
            <person name="Kautsar S.A."/>
            <person name="Yang D."/>
            <person name="Bader C.D."/>
            <person name="Teijaro C.N."/>
            <person name="Fluegel L."/>
            <person name="Davis C.M."/>
            <person name="Simpson J.R."/>
            <person name="Lauterbach L."/>
            <person name="Steele A.D."/>
            <person name="Gui C."/>
            <person name="Meng S."/>
            <person name="Li G."/>
            <person name="Viehrig K."/>
            <person name="Ye F."/>
            <person name="Su P."/>
            <person name="Kiefer A.F."/>
            <person name="Nichols A."/>
            <person name="Cepeda A.J."/>
            <person name="Yan W."/>
            <person name="Fan B."/>
            <person name="Jiang Y."/>
            <person name="Adhikari A."/>
            <person name="Zheng C.-J."/>
            <person name="Schuster L."/>
            <person name="Cowan T.M."/>
            <person name="Smanski M.J."/>
            <person name="Chevrette M.G."/>
            <person name="De Carvalho L.P.S."/>
            <person name="Shen B."/>
        </authorList>
    </citation>
    <scope>NUCLEOTIDE SEQUENCE [LARGE SCALE GENOMIC DNA]</scope>
    <source>
        <strain evidence="3 4">NPDC057399</strain>
    </source>
</reference>
<proteinExistence type="predicted"/>
<gene>
    <name evidence="3" type="ORF">ACFU0X_34480</name>
</gene>
<feature type="transmembrane region" description="Helical" evidence="2">
    <location>
        <begin position="40"/>
        <end position="59"/>
    </location>
</feature>
<evidence type="ECO:0000256" key="2">
    <source>
        <dbReference type="SAM" id="Phobius"/>
    </source>
</evidence>
<keyword evidence="2" id="KW-0812">Transmembrane</keyword>
<dbReference type="Proteomes" id="UP001600650">
    <property type="component" value="Unassembled WGS sequence"/>
</dbReference>
<feature type="transmembrane region" description="Helical" evidence="2">
    <location>
        <begin position="114"/>
        <end position="134"/>
    </location>
</feature>
<organism evidence="3 4">
    <name type="scientific">Streptomyces cellulosae</name>
    <dbReference type="NCBI Taxonomy" id="1968"/>
    <lineage>
        <taxon>Bacteria</taxon>
        <taxon>Bacillati</taxon>
        <taxon>Actinomycetota</taxon>
        <taxon>Actinomycetes</taxon>
        <taxon>Kitasatosporales</taxon>
        <taxon>Streptomycetaceae</taxon>
        <taxon>Streptomyces</taxon>
    </lineage>
</organism>